<dbReference type="KEGG" id="ela:UCREL1_10163"/>
<dbReference type="Proteomes" id="UP000012174">
    <property type="component" value="Unassembled WGS sequence"/>
</dbReference>
<dbReference type="HOGENOM" id="CLU_1570655_0_0_1"/>
<dbReference type="EMBL" id="KB707347">
    <property type="protein sequence ID" value="EMR62896.1"/>
    <property type="molecule type" value="Genomic_DNA"/>
</dbReference>
<proteinExistence type="predicted"/>
<organism evidence="1 2">
    <name type="scientific">Eutypa lata (strain UCR-EL1)</name>
    <name type="common">Grapevine dieback disease fungus</name>
    <name type="synonym">Eutypa armeniacae</name>
    <dbReference type="NCBI Taxonomy" id="1287681"/>
    <lineage>
        <taxon>Eukaryota</taxon>
        <taxon>Fungi</taxon>
        <taxon>Dikarya</taxon>
        <taxon>Ascomycota</taxon>
        <taxon>Pezizomycotina</taxon>
        <taxon>Sordariomycetes</taxon>
        <taxon>Xylariomycetidae</taxon>
        <taxon>Xylariales</taxon>
        <taxon>Diatrypaceae</taxon>
        <taxon>Eutypa</taxon>
    </lineage>
</organism>
<gene>
    <name evidence="1" type="ORF">UCREL1_10163</name>
</gene>
<accession>M7SZ84</accession>
<dbReference type="AlphaFoldDB" id="M7SZ84"/>
<keyword evidence="2" id="KW-1185">Reference proteome</keyword>
<reference evidence="2" key="1">
    <citation type="journal article" date="2013" name="Genome Announc.">
        <title>Draft genome sequence of the grapevine dieback fungus Eutypa lata UCR-EL1.</title>
        <authorList>
            <person name="Blanco-Ulate B."/>
            <person name="Rolshausen P.E."/>
            <person name="Cantu D."/>
        </authorList>
    </citation>
    <scope>NUCLEOTIDE SEQUENCE [LARGE SCALE GENOMIC DNA]</scope>
    <source>
        <strain evidence="2">UCR-EL1</strain>
    </source>
</reference>
<evidence type="ECO:0000313" key="1">
    <source>
        <dbReference type="EMBL" id="EMR62896.1"/>
    </source>
</evidence>
<protein>
    <submittedName>
        <fullName evidence="1">Uncharacterized protein</fullName>
    </submittedName>
</protein>
<name>M7SZ84_EUTLA</name>
<sequence>MAALGEQQIPSETYTFMLNLAVEETPVKFAFDEYLEQRFDITDPIVVKDYLPRVFAIAGHPEPTYDSLFRLAKNPPTDEPWAEVLFAFRVKRHLESRDTQAVECQAADYWLLDDAERRNARAEDLKRYEFVLSVLRRMQENRQAKILADLQKCINNEVALVRGDETPEKK</sequence>
<dbReference type="OrthoDB" id="4720016at2759"/>
<evidence type="ECO:0000313" key="2">
    <source>
        <dbReference type="Proteomes" id="UP000012174"/>
    </source>
</evidence>